<name>A0ABM9D4I9_9BACT</name>
<evidence type="ECO:0000256" key="1">
    <source>
        <dbReference type="SAM" id="MobiDB-lite"/>
    </source>
</evidence>
<accession>A0ABM9D4I9</accession>
<keyword evidence="4" id="KW-1185">Reference proteome</keyword>
<dbReference type="RefSeq" id="WP_305731099.1">
    <property type="nucleotide sequence ID" value="NZ_OW150024.1"/>
</dbReference>
<sequence length="246" mass="26724">MQRVHPARDSRFAVSMTLSLLLHAVLFTALIWWQQVTADPGPVQTTYYVDVVNLPVADPRAGSPLQSASSEEVAPPPPEPAAIATPTPTPPAPRVPAQRQAAARADVGTFDQRLAKLQSIADSRRQAQRLEELRAKVAAGGRSGMPKGTGTEAGSDYTAYLHSRLKDAFRETISYQSTAPFVAVRLTIDGTGKLLRSRFEKSSNDKMFELSVRRAISLAEPSFGPPPGRSQYEGVFVFRPEGVVQQ</sequence>
<proteinExistence type="predicted"/>
<evidence type="ECO:0000256" key="2">
    <source>
        <dbReference type="SAM" id="Phobius"/>
    </source>
</evidence>
<reference evidence="3 4" key="1">
    <citation type="submission" date="2022-03" db="EMBL/GenBank/DDBJ databases">
        <authorList>
            <person name="Koch H."/>
        </authorList>
    </citation>
    <scope>NUCLEOTIDE SEQUENCE [LARGE SCALE GENOMIC DNA]</scope>
    <source>
        <strain evidence="3 4">G1</strain>
    </source>
</reference>
<dbReference type="Pfam" id="PF13103">
    <property type="entry name" value="TonB_2"/>
    <property type="match status" value="1"/>
</dbReference>
<keyword evidence="2" id="KW-0812">Transmembrane</keyword>
<feature type="region of interest" description="Disordered" evidence="1">
    <location>
        <begin position="60"/>
        <end position="95"/>
    </location>
</feature>
<organism evidence="3 4">
    <name type="scientific">Trichlorobacter ammonificans</name>
    <dbReference type="NCBI Taxonomy" id="2916410"/>
    <lineage>
        <taxon>Bacteria</taxon>
        <taxon>Pseudomonadati</taxon>
        <taxon>Thermodesulfobacteriota</taxon>
        <taxon>Desulfuromonadia</taxon>
        <taxon>Geobacterales</taxon>
        <taxon>Geobacteraceae</taxon>
        <taxon>Trichlorobacter</taxon>
    </lineage>
</organism>
<feature type="transmembrane region" description="Helical" evidence="2">
    <location>
        <begin position="12"/>
        <end position="33"/>
    </location>
</feature>
<dbReference type="EMBL" id="OW150024">
    <property type="protein sequence ID" value="CAH2030139.1"/>
    <property type="molecule type" value="Genomic_DNA"/>
</dbReference>
<protein>
    <submittedName>
        <fullName evidence="3">TolA protein</fullName>
    </submittedName>
</protein>
<dbReference type="Gene3D" id="3.30.1150.10">
    <property type="match status" value="1"/>
</dbReference>
<dbReference type="Proteomes" id="UP001295463">
    <property type="component" value="Chromosome"/>
</dbReference>
<dbReference type="SUPFAM" id="SSF74653">
    <property type="entry name" value="TolA/TonB C-terminal domain"/>
    <property type="match status" value="1"/>
</dbReference>
<keyword evidence="2" id="KW-0472">Membrane</keyword>
<evidence type="ECO:0000313" key="4">
    <source>
        <dbReference type="Proteomes" id="UP001295463"/>
    </source>
</evidence>
<evidence type="ECO:0000313" key="3">
    <source>
        <dbReference type="EMBL" id="CAH2030139.1"/>
    </source>
</evidence>
<keyword evidence="2" id="KW-1133">Transmembrane helix</keyword>
<gene>
    <name evidence="3" type="ORF">GEAMG1_0317</name>
</gene>